<dbReference type="EMBL" id="JAGTTL010000025">
    <property type="protein sequence ID" value="KAK6302883.1"/>
    <property type="molecule type" value="Genomic_DNA"/>
</dbReference>
<evidence type="ECO:0000259" key="6">
    <source>
        <dbReference type="PROSITE" id="PS50208"/>
    </source>
</evidence>
<dbReference type="InterPro" id="IPR001309">
    <property type="entry name" value="Pept_C14_p20"/>
</dbReference>
<comment type="similarity">
    <text evidence="1 3">Belongs to the peptidase C14A family.</text>
</comment>
<dbReference type="PANTHER" id="PTHR48169:SF7">
    <property type="entry name" value="CASPASE 10"/>
    <property type="match status" value="1"/>
</dbReference>
<dbReference type="InterPro" id="IPR002138">
    <property type="entry name" value="Pept_C14_p10"/>
</dbReference>
<comment type="caution">
    <text evidence="7">The sequence shown here is derived from an EMBL/GenBank/DDBJ whole genome shotgun (WGS) entry which is preliminary data.</text>
</comment>
<gene>
    <name evidence="7" type="ORF">J4Q44_G00272380</name>
</gene>
<keyword evidence="2" id="KW-0053">Apoptosis</keyword>
<dbReference type="PROSITE" id="PS50207">
    <property type="entry name" value="CASPASE_P10"/>
    <property type="match status" value="1"/>
</dbReference>
<protein>
    <submittedName>
        <fullName evidence="7">Uncharacterized protein</fullName>
    </submittedName>
</protein>
<evidence type="ECO:0000256" key="1">
    <source>
        <dbReference type="ARBA" id="ARBA00010134"/>
    </source>
</evidence>
<evidence type="ECO:0000259" key="5">
    <source>
        <dbReference type="PROSITE" id="PS50207"/>
    </source>
</evidence>
<dbReference type="PRINTS" id="PR00376">
    <property type="entry name" value="IL1BCENZYME"/>
</dbReference>
<dbReference type="GO" id="GO:0051604">
    <property type="term" value="P:protein maturation"/>
    <property type="evidence" value="ECO:0007669"/>
    <property type="project" value="UniProtKB-ARBA"/>
</dbReference>
<dbReference type="AlphaFoldDB" id="A0AAN8QM52"/>
<organism evidence="7 8">
    <name type="scientific">Coregonus suidteri</name>
    <dbReference type="NCBI Taxonomy" id="861788"/>
    <lineage>
        <taxon>Eukaryota</taxon>
        <taxon>Metazoa</taxon>
        <taxon>Chordata</taxon>
        <taxon>Craniata</taxon>
        <taxon>Vertebrata</taxon>
        <taxon>Euteleostomi</taxon>
        <taxon>Actinopterygii</taxon>
        <taxon>Neopterygii</taxon>
        <taxon>Teleostei</taxon>
        <taxon>Protacanthopterygii</taxon>
        <taxon>Salmoniformes</taxon>
        <taxon>Salmonidae</taxon>
        <taxon>Coregoninae</taxon>
        <taxon>Coregonus</taxon>
    </lineage>
</organism>
<feature type="domain" description="Caspase family p10" evidence="5">
    <location>
        <begin position="67"/>
        <end position="160"/>
    </location>
</feature>
<keyword evidence="8" id="KW-1185">Reference proteome</keyword>
<dbReference type="Proteomes" id="UP001356427">
    <property type="component" value="Unassembled WGS sequence"/>
</dbReference>
<evidence type="ECO:0000313" key="7">
    <source>
        <dbReference type="EMBL" id="KAK6302883.1"/>
    </source>
</evidence>
<dbReference type="Gene3D" id="3.40.50.1460">
    <property type="match status" value="1"/>
</dbReference>
<feature type="domain" description="Caspase family p20" evidence="6">
    <location>
        <begin position="24"/>
        <end position="48"/>
    </location>
</feature>
<evidence type="ECO:0000256" key="2">
    <source>
        <dbReference type="ARBA" id="ARBA00022703"/>
    </source>
</evidence>
<reference evidence="7 8" key="1">
    <citation type="submission" date="2021-04" db="EMBL/GenBank/DDBJ databases">
        <authorList>
            <person name="De Guttry C."/>
            <person name="Zahm M."/>
            <person name="Klopp C."/>
            <person name="Cabau C."/>
            <person name="Louis A."/>
            <person name="Berthelot C."/>
            <person name="Parey E."/>
            <person name="Roest Crollius H."/>
            <person name="Montfort J."/>
            <person name="Robinson-Rechavi M."/>
            <person name="Bucao C."/>
            <person name="Bouchez O."/>
            <person name="Gislard M."/>
            <person name="Lluch J."/>
            <person name="Milhes M."/>
            <person name="Lampietro C."/>
            <person name="Lopez Roques C."/>
            <person name="Donnadieu C."/>
            <person name="Braasch I."/>
            <person name="Desvignes T."/>
            <person name="Postlethwait J."/>
            <person name="Bobe J."/>
            <person name="Wedekind C."/>
            <person name="Guiguen Y."/>
        </authorList>
    </citation>
    <scope>NUCLEOTIDE SEQUENCE [LARGE SCALE GENOMIC DNA]</scope>
    <source>
        <strain evidence="7">Cs_M1</strain>
        <tissue evidence="7">Blood</tissue>
    </source>
</reference>
<dbReference type="Pfam" id="PF00656">
    <property type="entry name" value="Peptidase_C14"/>
    <property type="match status" value="1"/>
</dbReference>
<evidence type="ECO:0000256" key="4">
    <source>
        <dbReference type="SAM" id="MobiDB-lite"/>
    </source>
</evidence>
<dbReference type="GO" id="GO:0006915">
    <property type="term" value="P:apoptotic process"/>
    <property type="evidence" value="ECO:0007669"/>
    <property type="project" value="UniProtKB-KW"/>
</dbReference>
<dbReference type="GO" id="GO:0043067">
    <property type="term" value="P:regulation of programmed cell death"/>
    <property type="evidence" value="ECO:0007669"/>
    <property type="project" value="UniProtKB-ARBA"/>
</dbReference>
<dbReference type="InterPro" id="IPR015917">
    <property type="entry name" value="Pept_C14A"/>
</dbReference>
<evidence type="ECO:0000256" key="3">
    <source>
        <dbReference type="RuleBase" id="RU003971"/>
    </source>
</evidence>
<name>A0AAN8QM52_9TELE</name>
<feature type="region of interest" description="Disordered" evidence="4">
    <location>
        <begin position="1"/>
        <end position="27"/>
    </location>
</feature>
<dbReference type="GO" id="GO:0004197">
    <property type="term" value="F:cysteine-type endopeptidase activity"/>
    <property type="evidence" value="ECO:0007669"/>
    <property type="project" value="InterPro"/>
</dbReference>
<dbReference type="PANTHER" id="PTHR48169">
    <property type="entry name" value="DED DOMAIN-CONTAINING PROTEIN"/>
    <property type="match status" value="1"/>
</dbReference>
<dbReference type="GO" id="GO:0005737">
    <property type="term" value="C:cytoplasm"/>
    <property type="evidence" value="ECO:0007669"/>
    <property type="project" value="UniProtKB-ARBA"/>
</dbReference>
<dbReference type="SMART" id="SM00115">
    <property type="entry name" value="CASc"/>
    <property type="match status" value="1"/>
</dbReference>
<dbReference type="GO" id="GO:0006508">
    <property type="term" value="P:proteolysis"/>
    <property type="evidence" value="ECO:0007669"/>
    <property type="project" value="InterPro"/>
</dbReference>
<dbReference type="InterPro" id="IPR011600">
    <property type="entry name" value="Pept_C14_caspase"/>
</dbReference>
<dbReference type="InterPro" id="IPR029030">
    <property type="entry name" value="Caspase-like_dom_sf"/>
</dbReference>
<accession>A0AAN8QM52</accession>
<dbReference type="PROSITE" id="PS50208">
    <property type="entry name" value="CASPASE_P20"/>
    <property type="match status" value="1"/>
</dbReference>
<evidence type="ECO:0000313" key="8">
    <source>
        <dbReference type="Proteomes" id="UP001356427"/>
    </source>
</evidence>
<proteinExistence type="inferred from homology"/>
<sequence>MVTKELSMAQMTNPSPPMTSSPPFKGTNCSTLIGKPKAFFIQACRGKDTQARVELEADANPSHQIYIPADADFLVAMATVEDYKSFRDPNQGFWFIQTLCEQLKQGCPRGDDILTILTHVNRDVRQKDGQYWDKNAKDYKQAEQFPEPNYTLTKRLVFTVPPQVGTRKI</sequence>
<dbReference type="SUPFAM" id="SSF52129">
    <property type="entry name" value="Caspase-like"/>
    <property type="match status" value="1"/>
</dbReference>